<dbReference type="GO" id="GO:0003856">
    <property type="term" value="F:3-dehydroquinate synthase activity"/>
    <property type="evidence" value="ECO:0007669"/>
    <property type="project" value="UniProtKB-UniRule"/>
</dbReference>
<evidence type="ECO:0000259" key="12">
    <source>
        <dbReference type="Pfam" id="PF24621"/>
    </source>
</evidence>
<reference evidence="13" key="1">
    <citation type="submission" date="2019-11" db="EMBL/GenBank/DDBJ databases">
        <authorList>
            <person name="Feng L."/>
        </authorList>
    </citation>
    <scope>NUCLEOTIDE SEQUENCE</scope>
    <source>
        <strain evidence="13">PgorbachiiLFYP46</strain>
    </source>
</reference>
<dbReference type="GO" id="GO:0005737">
    <property type="term" value="C:cytoplasm"/>
    <property type="evidence" value="ECO:0007669"/>
    <property type="project" value="InterPro"/>
</dbReference>
<dbReference type="EMBL" id="CACRUP010000004">
    <property type="protein sequence ID" value="VYT76243.1"/>
    <property type="molecule type" value="Genomic_DNA"/>
</dbReference>
<proteinExistence type="predicted"/>
<keyword evidence="7" id="KW-0520">NAD</keyword>
<feature type="domain" description="3-dehydroquinate synthase C-terminal" evidence="12">
    <location>
        <begin position="176"/>
        <end position="309"/>
    </location>
</feature>
<keyword evidence="5" id="KW-0547">Nucleotide-binding</keyword>
<evidence type="ECO:0000256" key="7">
    <source>
        <dbReference type="ARBA" id="ARBA00023027"/>
    </source>
</evidence>
<name>A0A6N2ZCA9_9FIRM</name>
<evidence type="ECO:0000256" key="10">
    <source>
        <dbReference type="NCBIfam" id="TIGR01357"/>
    </source>
</evidence>
<evidence type="ECO:0000256" key="9">
    <source>
        <dbReference type="ARBA" id="ARBA00023285"/>
    </source>
</evidence>
<dbReference type="CDD" id="cd08195">
    <property type="entry name" value="DHQS"/>
    <property type="match status" value="1"/>
</dbReference>
<dbReference type="Pfam" id="PF24621">
    <property type="entry name" value="DHQS_C"/>
    <property type="match status" value="1"/>
</dbReference>
<dbReference type="GO" id="GO:0000166">
    <property type="term" value="F:nucleotide binding"/>
    <property type="evidence" value="ECO:0007669"/>
    <property type="project" value="UniProtKB-KW"/>
</dbReference>
<dbReference type="InterPro" id="IPR056179">
    <property type="entry name" value="DHQS_C"/>
</dbReference>
<dbReference type="PANTHER" id="PTHR43622:SF1">
    <property type="entry name" value="3-DEHYDROQUINATE SYNTHASE"/>
    <property type="match status" value="1"/>
</dbReference>
<dbReference type="SUPFAM" id="SSF56796">
    <property type="entry name" value="Dehydroquinate synthase-like"/>
    <property type="match status" value="1"/>
</dbReference>
<dbReference type="InterPro" id="IPR030960">
    <property type="entry name" value="DHQS/DOIS_N"/>
</dbReference>
<evidence type="ECO:0000256" key="1">
    <source>
        <dbReference type="ARBA" id="ARBA00001911"/>
    </source>
</evidence>
<dbReference type="PIRSF" id="PIRSF001455">
    <property type="entry name" value="DHQ_synth"/>
    <property type="match status" value="1"/>
</dbReference>
<evidence type="ECO:0000256" key="2">
    <source>
        <dbReference type="ARBA" id="ARBA00001941"/>
    </source>
</evidence>
<accession>A0A6N2ZCA9</accession>
<sequence length="347" mass="39967">MKIQVKENNYTIDIDYKNDEKLRDYLFQNKEAKFLVITDENVFGIYNKRIKNIMAGLNYFIYKFPAGEKSKSMESYININKFLLENNFNRGDMIIAFGGGVVGDISGFVAATYLRGIDFISVPTTLLSMIDSSVGGKNGINFMNLKNQIGAFYFPKYVHIDYSFLESLDDRNINNGLAEIFKYSVLRDKEFFDYLKSAKKLDYEKIIYKSLNIKLDFVRDDERDKGKRQKLNLGHTLGHGIESLSNYKLNHGESIGIGLIYMARAAYKMGLAEKDFSKDLIRAFKNHNLPTSYYFETEEILGILKHDKKINKNLINVILPVKIGEVISKKITFDELKKIIDLGKENE</sequence>
<dbReference type="Gene3D" id="1.20.1090.10">
    <property type="entry name" value="Dehydroquinate synthase-like - alpha domain"/>
    <property type="match status" value="1"/>
</dbReference>
<feature type="domain" description="3-dehydroquinate synthase N-terminal" evidence="11">
    <location>
        <begin position="63"/>
        <end position="174"/>
    </location>
</feature>
<evidence type="ECO:0000256" key="5">
    <source>
        <dbReference type="ARBA" id="ARBA00022741"/>
    </source>
</evidence>
<comment type="cofactor">
    <cofactor evidence="3">
        <name>Zn(2+)</name>
        <dbReference type="ChEBI" id="CHEBI:29105"/>
    </cofactor>
</comment>
<protein>
    <recommendedName>
        <fullName evidence="10">3-dehydroquinate synthase</fullName>
        <ecNumber evidence="10">4.2.3.4</ecNumber>
    </recommendedName>
</protein>
<dbReference type="PANTHER" id="PTHR43622">
    <property type="entry name" value="3-DEHYDROQUINATE SYNTHASE"/>
    <property type="match status" value="1"/>
</dbReference>
<keyword evidence="9" id="KW-0170">Cobalt</keyword>
<dbReference type="GO" id="GO:0009423">
    <property type="term" value="P:chorismate biosynthetic process"/>
    <property type="evidence" value="ECO:0007669"/>
    <property type="project" value="UniProtKB-UniRule"/>
</dbReference>
<dbReference type="AlphaFoldDB" id="A0A6N2ZCA9"/>
<gene>
    <name evidence="13" type="primary">aroB</name>
    <name evidence="13" type="ORF">PGLFYP46_00990</name>
</gene>
<organism evidence="13">
    <name type="scientific">Peptoniphilus gorbachii</name>
    <dbReference type="NCBI Taxonomy" id="411567"/>
    <lineage>
        <taxon>Bacteria</taxon>
        <taxon>Bacillati</taxon>
        <taxon>Bacillota</taxon>
        <taxon>Tissierellia</taxon>
        <taxon>Tissierellales</taxon>
        <taxon>Peptoniphilaceae</taxon>
        <taxon>Peptoniphilus</taxon>
    </lineage>
</organism>
<dbReference type="RefSeq" id="WP_156700536.1">
    <property type="nucleotide sequence ID" value="NZ_CACRUP010000004.1"/>
</dbReference>
<comment type="cofactor">
    <cofactor evidence="1">
        <name>NAD(+)</name>
        <dbReference type="ChEBI" id="CHEBI:57540"/>
    </cofactor>
</comment>
<dbReference type="GO" id="GO:0009073">
    <property type="term" value="P:aromatic amino acid family biosynthetic process"/>
    <property type="evidence" value="ECO:0007669"/>
    <property type="project" value="InterPro"/>
</dbReference>
<evidence type="ECO:0000256" key="4">
    <source>
        <dbReference type="ARBA" id="ARBA00022723"/>
    </source>
</evidence>
<dbReference type="Gene3D" id="3.40.50.1970">
    <property type="match status" value="1"/>
</dbReference>
<comment type="cofactor">
    <cofactor evidence="2">
        <name>Co(2+)</name>
        <dbReference type="ChEBI" id="CHEBI:48828"/>
    </cofactor>
</comment>
<keyword evidence="4" id="KW-0479">Metal-binding</keyword>
<dbReference type="NCBIfam" id="TIGR01357">
    <property type="entry name" value="aroB"/>
    <property type="match status" value="1"/>
</dbReference>
<evidence type="ECO:0000256" key="8">
    <source>
        <dbReference type="ARBA" id="ARBA00023239"/>
    </source>
</evidence>
<dbReference type="InterPro" id="IPR030963">
    <property type="entry name" value="DHQ_synth_fam"/>
</dbReference>
<evidence type="ECO:0000259" key="11">
    <source>
        <dbReference type="Pfam" id="PF01761"/>
    </source>
</evidence>
<dbReference type="FunFam" id="3.40.50.1970:FF:000007">
    <property type="entry name" value="Pentafunctional AROM polypeptide"/>
    <property type="match status" value="1"/>
</dbReference>
<keyword evidence="6" id="KW-0862">Zinc</keyword>
<dbReference type="GO" id="GO:0046872">
    <property type="term" value="F:metal ion binding"/>
    <property type="evidence" value="ECO:0007669"/>
    <property type="project" value="UniProtKB-KW"/>
</dbReference>
<dbReference type="Pfam" id="PF01761">
    <property type="entry name" value="DHQ_synthase"/>
    <property type="match status" value="1"/>
</dbReference>
<evidence type="ECO:0000256" key="6">
    <source>
        <dbReference type="ARBA" id="ARBA00022833"/>
    </source>
</evidence>
<evidence type="ECO:0000313" key="13">
    <source>
        <dbReference type="EMBL" id="VYT76243.1"/>
    </source>
</evidence>
<dbReference type="InterPro" id="IPR016037">
    <property type="entry name" value="DHQ_synth_AroB"/>
</dbReference>
<keyword evidence="8 13" id="KW-0456">Lyase</keyword>
<dbReference type="InterPro" id="IPR050071">
    <property type="entry name" value="Dehydroquinate_synthase"/>
</dbReference>
<evidence type="ECO:0000256" key="3">
    <source>
        <dbReference type="ARBA" id="ARBA00001947"/>
    </source>
</evidence>
<dbReference type="EC" id="4.2.3.4" evidence="10"/>